<feature type="binding site" evidence="11">
    <location>
        <position position="144"/>
    </location>
    <ligand>
        <name>Zn(2+)</name>
        <dbReference type="ChEBI" id="CHEBI:29105"/>
        <label>1</label>
    </ligand>
</feature>
<feature type="repeat" description="CXXCXGXG motif" evidence="11">
    <location>
        <begin position="144"/>
        <end position="151"/>
    </location>
</feature>
<feature type="compositionally biased region" description="Basic and acidic residues" evidence="13">
    <location>
        <begin position="359"/>
        <end position="370"/>
    </location>
</feature>
<dbReference type="PATRIC" id="fig|1429043.3.peg.2465"/>
<dbReference type="PANTHER" id="PTHR43096:SF10">
    <property type="entry name" value="CHAPERONE PROTEIN DNAJ A6, CHLOROPLASTIC"/>
    <property type="match status" value="1"/>
</dbReference>
<sequence length="379" mass="41995">MKRCYYEILSVERTADSETIKKAYRKLALKYHPDRNPDNPEAEESFKECAEAYEVLRDPEKRRLYDAYGHEGLKNQGFEGFGGVGDIFSAFSDIFEGFFGGFNGGGRPGGPQQGRDLRYDLEINLEEAAQGSDQVLDIGKEVPCQACGGMGQKDGQTPPVCPTCGGQGQVLRSQGFFRMATTCPDCRGMGRKVTDPCPECQGQGHVYEEKELSVHIPAGIEHGQRLRMRAEGEAGILGGEPGDLYVMIHVRPHPKFERQGSDLYCTLEVSMAQAALGRTVSVDTLIDGEEKLKLPQGVQSGEIRRLRGLGMPHLRQTRRGDLNVQIIVRTPKKLSKKQRELLDEFAALGDEFAAPEPEGESKSPKKALENKKKRLWGFS</sequence>
<dbReference type="Proteomes" id="UP000032233">
    <property type="component" value="Unassembled WGS sequence"/>
</dbReference>
<feature type="domain" description="CR-type" evidence="15">
    <location>
        <begin position="131"/>
        <end position="209"/>
    </location>
</feature>
<dbReference type="SUPFAM" id="SSF49493">
    <property type="entry name" value="HSP40/DnaJ peptide-binding domain"/>
    <property type="match status" value="2"/>
</dbReference>
<keyword evidence="1 11" id="KW-0235">DNA replication</keyword>
<dbReference type="CDD" id="cd06257">
    <property type="entry name" value="DnaJ"/>
    <property type="match status" value="1"/>
</dbReference>
<dbReference type="GO" id="GO:0009408">
    <property type="term" value="P:response to heat"/>
    <property type="evidence" value="ECO:0007669"/>
    <property type="project" value="InterPro"/>
</dbReference>
<feature type="binding site" evidence="11">
    <location>
        <position position="164"/>
    </location>
    <ligand>
        <name>Zn(2+)</name>
        <dbReference type="ChEBI" id="CHEBI:29105"/>
        <label>2</label>
    </ligand>
</feature>
<keyword evidence="5 11" id="KW-0862">Zinc</keyword>
<dbReference type="Gene3D" id="1.10.287.110">
    <property type="entry name" value="DnaJ domain"/>
    <property type="match status" value="1"/>
</dbReference>
<dbReference type="SMART" id="SM00271">
    <property type="entry name" value="DnaJ"/>
    <property type="match status" value="1"/>
</dbReference>
<keyword evidence="17" id="KW-1185">Reference proteome</keyword>
<dbReference type="InterPro" id="IPR036410">
    <property type="entry name" value="HSP_DnaJ_Cys-rich_dom_sf"/>
</dbReference>
<feature type="region of interest" description="Disordered" evidence="13">
    <location>
        <begin position="352"/>
        <end position="379"/>
    </location>
</feature>
<feature type="binding site" evidence="11">
    <location>
        <position position="161"/>
    </location>
    <ligand>
        <name>Zn(2+)</name>
        <dbReference type="ChEBI" id="CHEBI:29105"/>
        <label>2</label>
    </ligand>
</feature>
<dbReference type="PANTHER" id="PTHR43096">
    <property type="entry name" value="DNAJ HOMOLOG 1, MITOCHONDRIAL-RELATED"/>
    <property type="match status" value="1"/>
</dbReference>
<evidence type="ECO:0000256" key="6">
    <source>
        <dbReference type="ARBA" id="ARBA00023016"/>
    </source>
</evidence>
<comment type="domain">
    <text evidence="11">The J domain is necessary and sufficient to stimulate DnaK ATPase activity. Zinc center 1 plays an important role in the autonomous, DnaK-independent chaperone activity of DnaJ. Zinc center 2 is essential for interaction with DnaK and for DnaJ activity.</text>
</comment>
<dbReference type="InterPro" id="IPR001623">
    <property type="entry name" value="DnaJ_domain"/>
</dbReference>
<dbReference type="GO" id="GO:0051082">
    <property type="term" value="F:unfolded protein binding"/>
    <property type="evidence" value="ECO:0007669"/>
    <property type="project" value="UniProtKB-UniRule"/>
</dbReference>
<dbReference type="SUPFAM" id="SSF57938">
    <property type="entry name" value="DnaJ/Hsp40 cysteine-rich domain"/>
    <property type="match status" value="1"/>
</dbReference>
<dbReference type="RefSeq" id="WP_044348703.1">
    <property type="nucleotide sequence ID" value="NZ_AZAC01000014.1"/>
</dbReference>
<accession>A0A0D2HSX3</accession>
<dbReference type="STRING" id="1429043.X474_11585"/>
<dbReference type="NCBIfam" id="NF008035">
    <property type="entry name" value="PRK10767.1"/>
    <property type="match status" value="1"/>
</dbReference>
<reference evidence="16 17" key="1">
    <citation type="submission" date="2013-11" db="EMBL/GenBank/DDBJ databases">
        <title>Metagenomic analysis of a methanogenic consortium involved in long chain n-alkane degradation.</title>
        <authorList>
            <person name="Davidova I.A."/>
            <person name="Callaghan A.V."/>
            <person name="Wawrik B."/>
            <person name="Pruitt S."/>
            <person name="Marks C."/>
            <person name="Duncan K.E."/>
            <person name="Suflita J.M."/>
        </authorList>
    </citation>
    <scope>NUCLEOTIDE SEQUENCE [LARGE SCALE GENOMIC DNA]</scope>
    <source>
        <strain evidence="16 17">SPR</strain>
    </source>
</reference>
<dbReference type="FunFam" id="2.10.230.10:FF:000002">
    <property type="entry name" value="Molecular chaperone DnaJ"/>
    <property type="match status" value="1"/>
</dbReference>
<dbReference type="Pfam" id="PF01556">
    <property type="entry name" value="DnaJ_C"/>
    <property type="match status" value="1"/>
</dbReference>
<dbReference type="EMBL" id="AZAC01000014">
    <property type="protein sequence ID" value="KIX13643.1"/>
    <property type="molecule type" value="Genomic_DNA"/>
</dbReference>
<gene>
    <name evidence="11" type="primary">dnaJ</name>
    <name evidence="16" type="ORF">X474_11585</name>
</gene>
<comment type="function">
    <text evidence="8 11">Participates actively in the response to hyperosmotic and heat shock by preventing the aggregation of stress-denatured proteins and by disaggregating proteins, also in an autonomous, DnaK-independent fashion. Unfolded proteins bind initially to DnaJ; upon interaction with the DnaJ-bound protein, DnaK hydrolyzes its bound ATP, resulting in the formation of a stable complex. GrpE releases ADP from DnaK; ATP binding to DnaK triggers the release of the substrate protein, thus completing the reaction cycle. Several rounds of ATP-dependent interactions between DnaJ, DnaK and GrpE are required for fully efficient folding. Also involved, together with DnaK and GrpE, in the DNA replication of plasmids through activation of initiation proteins.</text>
</comment>
<evidence type="ECO:0000256" key="13">
    <source>
        <dbReference type="SAM" id="MobiDB-lite"/>
    </source>
</evidence>
<dbReference type="PRINTS" id="PR00625">
    <property type="entry name" value="JDOMAIN"/>
</dbReference>
<dbReference type="AlphaFoldDB" id="A0A0D2HSX3"/>
<dbReference type="PROSITE" id="PS51188">
    <property type="entry name" value="ZF_CR"/>
    <property type="match status" value="1"/>
</dbReference>
<comment type="cofactor">
    <cofactor evidence="11">
        <name>Zn(2+)</name>
        <dbReference type="ChEBI" id="CHEBI:29105"/>
    </cofactor>
    <text evidence="11">Binds 2 Zn(2+) ions per monomer.</text>
</comment>
<dbReference type="Gene3D" id="6.20.20.10">
    <property type="match status" value="2"/>
</dbReference>
<dbReference type="FunFam" id="1.10.287.110:FF:000034">
    <property type="entry name" value="Chaperone protein DnaJ"/>
    <property type="match status" value="1"/>
</dbReference>
<dbReference type="FunCoup" id="A0A0D2HSX3">
    <property type="interactions" value="636"/>
</dbReference>
<keyword evidence="7 11" id="KW-0143">Chaperone</keyword>
<dbReference type="Gene3D" id="2.60.260.20">
    <property type="entry name" value="Urease metallochaperone UreE, N-terminal domain"/>
    <property type="match status" value="2"/>
</dbReference>
<evidence type="ECO:0000313" key="17">
    <source>
        <dbReference type="Proteomes" id="UP000032233"/>
    </source>
</evidence>
<dbReference type="InterPro" id="IPR008971">
    <property type="entry name" value="HSP40/DnaJ_pept-bd"/>
</dbReference>
<dbReference type="HAMAP" id="MF_01152">
    <property type="entry name" value="DnaJ"/>
    <property type="match status" value="1"/>
</dbReference>
<evidence type="ECO:0000256" key="2">
    <source>
        <dbReference type="ARBA" id="ARBA00022723"/>
    </source>
</evidence>
<evidence type="ECO:0000256" key="9">
    <source>
        <dbReference type="ARBA" id="ARBA00061004"/>
    </source>
</evidence>
<dbReference type="GO" id="GO:0008270">
    <property type="term" value="F:zinc ion binding"/>
    <property type="evidence" value="ECO:0007669"/>
    <property type="project" value="UniProtKB-UniRule"/>
</dbReference>
<evidence type="ECO:0000256" key="11">
    <source>
        <dbReference type="HAMAP-Rule" id="MF_01152"/>
    </source>
</evidence>
<keyword evidence="4 11" id="KW-0863">Zinc-finger</keyword>
<evidence type="ECO:0000313" key="16">
    <source>
        <dbReference type="EMBL" id="KIX13643.1"/>
    </source>
</evidence>
<evidence type="ECO:0000256" key="3">
    <source>
        <dbReference type="ARBA" id="ARBA00022737"/>
    </source>
</evidence>
<evidence type="ECO:0000256" key="4">
    <source>
        <dbReference type="ARBA" id="ARBA00022771"/>
    </source>
</evidence>
<keyword evidence="3 11" id="KW-0677">Repeat</keyword>
<organism evidence="16 17">
    <name type="scientific">Dethiosulfatarculus sandiegensis</name>
    <dbReference type="NCBI Taxonomy" id="1429043"/>
    <lineage>
        <taxon>Bacteria</taxon>
        <taxon>Pseudomonadati</taxon>
        <taxon>Thermodesulfobacteriota</taxon>
        <taxon>Desulfarculia</taxon>
        <taxon>Desulfarculales</taxon>
        <taxon>Desulfarculaceae</taxon>
        <taxon>Dethiosulfatarculus</taxon>
    </lineage>
</organism>
<evidence type="ECO:0000256" key="5">
    <source>
        <dbReference type="ARBA" id="ARBA00022833"/>
    </source>
</evidence>
<dbReference type="CDD" id="cd10719">
    <property type="entry name" value="DnaJ_zf"/>
    <property type="match status" value="1"/>
</dbReference>
<feature type="zinc finger region" description="CR-type" evidence="12">
    <location>
        <begin position="131"/>
        <end position="209"/>
    </location>
</feature>
<protein>
    <recommendedName>
        <fullName evidence="10 11">Chaperone protein DnaJ</fullName>
    </recommendedName>
</protein>
<comment type="subunit">
    <text evidence="11">Homodimer.</text>
</comment>
<evidence type="ECO:0000259" key="15">
    <source>
        <dbReference type="PROSITE" id="PS51188"/>
    </source>
</evidence>
<evidence type="ECO:0000256" key="1">
    <source>
        <dbReference type="ARBA" id="ARBA00022705"/>
    </source>
</evidence>
<dbReference type="InterPro" id="IPR001305">
    <property type="entry name" value="HSP_DnaJ_Cys-rich_dom"/>
</dbReference>
<dbReference type="GO" id="GO:0006260">
    <property type="term" value="P:DNA replication"/>
    <property type="evidence" value="ECO:0007669"/>
    <property type="project" value="UniProtKB-KW"/>
</dbReference>
<feature type="binding site" evidence="11">
    <location>
        <position position="186"/>
    </location>
    <ligand>
        <name>Zn(2+)</name>
        <dbReference type="ChEBI" id="CHEBI:29105"/>
        <label>2</label>
    </ligand>
</feature>
<dbReference type="SUPFAM" id="SSF46565">
    <property type="entry name" value="Chaperone J-domain"/>
    <property type="match status" value="1"/>
</dbReference>
<dbReference type="Pfam" id="PF00226">
    <property type="entry name" value="DnaJ"/>
    <property type="match status" value="1"/>
</dbReference>
<feature type="binding site" evidence="11">
    <location>
        <position position="197"/>
    </location>
    <ligand>
        <name>Zn(2+)</name>
        <dbReference type="ChEBI" id="CHEBI:29105"/>
        <label>1</label>
    </ligand>
</feature>
<comment type="subcellular location">
    <subcellularLocation>
        <location evidence="11">Cytoplasm</location>
    </subcellularLocation>
</comment>
<dbReference type="CDD" id="cd10747">
    <property type="entry name" value="DnaJ_C"/>
    <property type="match status" value="1"/>
</dbReference>
<keyword evidence="6 11" id="KW-0346">Stress response</keyword>
<dbReference type="GO" id="GO:0005524">
    <property type="term" value="F:ATP binding"/>
    <property type="evidence" value="ECO:0007669"/>
    <property type="project" value="InterPro"/>
</dbReference>
<dbReference type="InterPro" id="IPR036869">
    <property type="entry name" value="J_dom_sf"/>
</dbReference>
<keyword evidence="2 11" id="KW-0479">Metal-binding</keyword>
<dbReference type="InParanoid" id="A0A0D2HSX3"/>
<dbReference type="GO" id="GO:0005737">
    <property type="term" value="C:cytoplasm"/>
    <property type="evidence" value="ECO:0007669"/>
    <property type="project" value="UniProtKB-SubCell"/>
</dbReference>
<feature type="binding site" evidence="11">
    <location>
        <position position="183"/>
    </location>
    <ligand>
        <name>Zn(2+)</name>
        <dbReference type="ChEBI" id="CHEBI:29105"/>
        <label>2</label>
    </ligand>
</feature>
<feature type="binding site" evidence="11">
    <location>
        <position position="147"/>
    </location>
    <ligand>
        <name>Zn(2+)</name>
        <dbReference type="ChEBI" id="CHEBI:29105"/>
        <label>1</label>
    </ligand>
</feature>
<dbReference type="GO" id="GO:0042026">
    <property type="term" value="P:protein refolding"/>
    <property type="evidence" value="ECO:0007669"/>
    <property type="project" value="TreeGrafter"/>
</dbReference>
<evidence type="ECO:0000256" key="12">
    <source>
        <dbReference type="PROSITE-ProRule" id="PRU00546"/>
    </source>
</evidence>
<dbReference type="NCBIfam" id="TIGR02349">
    <property type="entry name" value="DnaJ_bact"/>
    <property type="match status" value="1"/>
</dbReference>
<evidence type="ECO:0000256" key="7">
    <source>
        <dbReference type="ARBA" id="ARBA00023186"/>
    </source>
</evidence>
<dbReference type="InterPro" id="IPR002939">
    <property type="entry name" value="DnaJ_C"/>
</dbReference>
<dbReference type="FunFam" id="2.60.260.20:FF:000005">
    <property type="entry name" value="Chaperone protein dnaJ 1, mitochondrial"/>
    <property type="match status" value="1"/>
</dbReference>
<dbReference type="Pfam" id="PF00684">
    <property type="entry name" value="DnaJ_CXXCXGXG"/>
    <property type="match status" value="1"/>
</dbReference>
<feature type="binding site" evidence="11">
    <location>
        <position position="200"/>
    </location>
    <ligand>
        <name>Zn(2+)</name>
        <dbReference type="ChEBI" id="CHEBI:29105"/>
        <label>1</label>
    </ligand>
</feature>
<evidence type="ECO:0000256" key="8">
    <source>
        <dbReference type="ARBA" id="ARBA00053423"/>
    </source>
</evidence>
<keyword evidence="11" id="KW-0963">Cytoplasm</keyword>
<comment type="similarity">
    <text evidence="9 11">Belongs to the DnaJ family.</text>
</comment>
<evidence type="ECO:0000256" key="10">
    <source>
        <dbReference type="ARBA" id="ARBA00067609"/>
    </source>
</evidence>
<dbReference type="InterPro" id="IPR012724">
    <property type="entry name" value="DnaJ"/>
</dbReference>
<feature type="repeat" description="CXXCXGXG motif" evidence="11">
    <location>
        <begin position="183"/>
        <end position="190"/>
    </location>
</feature>
<dbReference type="OrthoDB" id="9779889at2"/>
<feature type="domain" description="J" evidence="14">
    <location>
        <begin position="4"/>
        <end position="69"/>
    </location>
</feature>
<evidence type="ECO:0000259" key="14">
    <source>
        <dbReference type="PROSITE" id="PS50076"/>
    </source>
</evidence>
<dbReference type="GO" id="GO:0031072">
    <property type="term" value="F:heat shock protein binding"/>
    <property type="evidence" value="ECO:0007669"/>
    <property type="project" value="InterPro"/>
</dbReference>
<proteinExistence type="inferred from homology"/>
<dbReference type="PROSITE" id="PS50076">
    <property type="entry name" value="DNAJ_2"/>
    <property type="match status" value="1"/>
</dbReference>
<name>A0A0D2HSX3_9BACT</name>
<comment type="caution">
    <text evidence="16">The sequence shown here is derived from an EMBL/GenBank/DDBJ whole genome shotgun (WGS) entry which is preliminary data.</text>
</comment>
<feature type="repeat" description="CXXCXGXG motif" evidence="11">
    <location>
        <begin position="197"/>
        <end position="204"/>
    </location>
</feature>
<feature type="repeat" description="CXXCXGXG motif" evidence="11">
    <location>
        <begin position="161"/>
        <end position="168"/>
    </location>
</feature>